<sequence length="208" mass="21590">MLEHVPQWLGHALRDVRAGIDKLAIAQEPLGTFERFDLSSMAFADGGRLPERFTADGAGVSPPLMWRDPPAGTARLALLVEDADSPTPQPLVHAVVWGLPGTAGDLPEGAIAADGAGDGEEKDVGRNSYRREGWLPPDPPTGHGEHRYAFQLFALDADTSDVGADPGRSALVAAMAGHVLAAGLLIGTYSRSEEAPVGLVGEAAGATA</sequence>
<keyword evidence="3" id="KW-1185">Reference proteome</keyword>
<gene>
    <name evidence="2" type="ORF">JAO74_09860</name>
</gene>
<keyword evidence="2" id="KW-0649">Protein kinase inhibitor</keyword>
<comment type="caution">
    <text evidence="2">The sequence shown here is derived from an EMBL/GenBank/DDBJ whole genome shotgun (WGS) entry which is preliminary data.</text>
</comment>
<accession>A0ABS0XPX3</accession>
<dbReference type="PANTHER" id="PTHR30289">
    <property type="entry name" value="UNCHARACTERIZED PROTEIN YBCL-RELATED"/>
    <property type="match status" value="1"/>
</dbReference>
<dbReference type="RefSeq" id="WP_199037501.1">
    <property type="nucleotide sequence ID" value="NZ_JAELXS010000005.1"/>
</dbReference>
<dbReference type="CDD" id="cd00865">
    <property type="entry name" value="PEBP_bact_arch"/>
    <property type="match status" value="1"/>
</dbReference>
<organism evidence="2 3">
    <name type="scientific">Sphingomonas mollis</name>
    <dbReference type="NCBI Taxonomy" id="2795726"/>
    <lineage>
        <taxon>Bacteria</taxon>
        <taxon>Pseudomonadati</taxon>
        <taxon>Pseudomonadota</taxon>
        <taxon>Alphaproteobacteria</taxon>
        <taxon>Sphingomonadales</taxon>
        <taxon>Sphingomonadaceae</taxon>
        <taxon>Sphingomonas</taxon>
    </lineage>
</organism>
<dbReference type="InterPro" id="IPR036610">
    <property type="entry name" value="PEBP-like_sf"/>
</dbReference>
<dbReference type="PANTHER" id="PTHR30289:SF1">
    <property type="entry name" value="PEBP (PHOSPHATIDYLETHANOLAMINE-BINDING PROTEIN) FAMILY PROTEIN"/>
    <property type="match status" value="1"/>
</dbReference>
<evidence type="ECO:0000313" key="2">
    <source>
        <dbReference type="EMBL" id="MBJ6122096.1"/>
    </source>
</evidence>
<feature type="region of interest" description="Disordered" evidence="1">
    <location>
        <begin position="112"/>
        <end position="140"/>
    </location>
</feature>
<protein>
    <submittedName>
        <fullName evidence="2">YbhB/YbcL family Raf kinase inhibitor-like protein</fullName>
    </submittedName>
</protein>
<dbReference type="EMBL" id="JAELXS010000005">
    <property type="protein sequence ID" value="MBJ6122096.1"/>
    <property type="molecule type" value="Genomic_DNA"/>
</dbReference>
<reference evidence="3" key="1">
    <citation type="submission" date="2020-12" db="EMBL/GenBank/DDBJ databases">
        <title>Hymenobacter sp.</title>
        <authorList>
            <person name="Kim M.K."/>
        </authorList>
    </citation>
    <scope>NUCLEOTIDE SEQUENCE [LARGE SCALE GENOMIC DNA]</scope>
    <source>
        <strain evidence="3">BT553</strain>
    </source>
</reference>
<evidence type="ECO:0000256" key="1">
    <source>
        <dbReference type="SAM" id="MobiDB-lite"/>
    </source>
</evidence>
<dbReference type="Proteomes" id="UP000640426">
    <property type="component" value="Unassembled WGS sequence"/>
</dbReference>
<dbReference type="NCBIfam" id="TIGR00481">
    <property type="entry name" value="YbhB/YbcL family Raf kinase inhibitor-like protein"/>
    <property type="match status" value="1"/>
</dbReference>
<name>A0ABS0XPX3_9SPHN</name>
<dbReference type="GO" id="GO:0004860">
    <property type="term" value="F:protein kinase inhibitor activity"/>
    <property type="evidence" value="ECO:0007669"/>
    <property type="project" value="UniProtKB-KW"/>
</dbReference>
<dbReference type="Gene3D" id="3.90.280.10">
    <property type="entry name" value="PEBP-like"/>
    <property type="match status" value="1"/>
</dbReference>
<dbReference type="Pfam" id="PF01161">
    <property type="entry name" value="PBP"/>
    <property type="match status" value="1"/>
</dbReference>
<dbReference type="InterPro" id="IPR005247">
    <property type="entry name" value="YbhB_YbcL/LppC-like"/>
</dbReference>
<evidence type="ECO:0000313" key="3">
    <source>
        <dbReference type="Proteomes" id="UP000640426"/>
    </source>
</evidence>
<dbReference type="InterPro" id="IPR008914">
    <property type="entry name" value="PEBP"/>
</dbReference>
<proteinExistence type="predicted"/>
<dbReference type="SUPFAM" id="SSF49777">
    <property type="entry name" value="PEBP-like"/>
    <property type="match status" value="1"/>
</dbReference>
<feature type="compositionally biased region" description="Basic and acidic residues" evidence="1">
    <location>
        <begin position="122"/>
        <end position="133"/>
    </location>
</feature>